<proteinExistence type="predicted"/>
<dbReference type="SUPFAM" id="SSF54814">
    <property type="entry name" value="Prokaryotic type KH domain (KH-domain type II)"/>
    <property type="match status" value="1"/>
</dbReference>
<dbReference type="InterPro" id="IPR009019">
    <property type="entry name" value="KH_sf_prok-type"/>
</dbReference>
<sequence>MGETWLDFKSRLSSILPPQREGEIDPSLATEEQRALWTRLQEIAEKIKKDTVHFLNLPEDVYGDSFYLLNVRKEIFNRSKKLQDLANKIIELLPQGGIGPNYAYIIFSVGNNLFLLFTTTASYPEAYSKFREIADQCRDTIQKINVLFFPEIQRAEFEDAEVKINEIMKTVMNHYPSEITKYIIVEIRPETVYLYCASQIMGRVIGKQGKNVKELQEKLKQFGIQKVKVKEDYQLSRLYSDQEIPHMDSEALQLVAQIIDLLEKLKKKGITIDDVVKFVKQQEEGEPPSEEDYQDYSGVM</sequence>
<dbReference type="Gene3D" id="3.30.300.20">
    <property type="match status" value="1"/>
</dbReference>
<reference evidence="3 4" key="1">
    <citation type="submission" date="2018-10" db="EMBL/GenBank/DDBJ databases">
        <title>Co-occurring genomic capacity for anaerobic methane metabolism and dissimilatory sulfite reduction discovered in the Korarchaeota.</title>
        <authorList>
            <person name="Mckay L.J."/>
            <person name="Dlakic M."/>
            <person name="Fields M.W."/>
            <person name="Delmont T.O."/>
            <person name="Eren A.M."/>
            <person name="Jay Z.J."/>
            <person name="Klingelsmith K.B."/>
            <person name="Rusch D.B."/>
            <person name="Inskeep W.P."/>
        </authorList>
    </citation>
    <scope>NUCLEOTIDE SEQUENCE [LARGE SCALE GENOMIC DNA]</scope>
    <source>
        <strain evidence="3 4">MDKW</strain>
    </source>
</reference>
<accession>A0A3R9QFR9</accession>
<keyword evidence="1" id="KW-0694">RNA-binding</keyword>
<name>A0A3R9QFR9_9CREN</name>
<dbReference type="EMBL" id="RCOS01000074">
    <property type="protein sequence ID" value="RSN75428.1"/>
    <property type="molecule type" value="Genomic_DNA"/>
</dbReference>
<dbReference type="RefSeq" id="WP_125671152.1">
    <property type="nucleotide sequence ID" value="NZ_RCOS01000074.1"/>
</dbReference>
<evidence type="ECO:0000256" key="2">
    <source>
        <dbReference type="SAM" id="MobiDB-lite"/>
    </source>
</evidence>
<dbReference type="Proteomes" id="UP000277582">
    <property type="component" value="Unassembled WGS sequence"/>
</dbReference>
<organism evidence="3 4">
    <name type="scientific">Candidatus Methanodesulfokora washburnensis</name>
    <dbReference type="NCBI Taxonomy" id="2478471"/>
    <lineage>
        <taxon>Archaea</taxon>
        <taxon>Thermoproteota</taxon>
        <taxon>Candidatus Korarchaeia</taxon>
        <taxon>Candidatus Korarchaeia incertae sedis</taxon>
        <taxon>Candidatus Methanodesulfokora</taxon>
    </lineage>
</organism>
<feature type="region of interest" description="Disordered" evidence="2">
    <location>
        <begin position="281"/>
        <end position="300"/>
    </location>
</feature>
<dbReference type="InterPro" id="IPR015946">
    <property type="entry name" value="KH_dom-like_a/b"/>
</dbReference>
<dbReference type="AlphaFoldDB" id="A0A3R9QFR9"/>
<dbReference type="PROSITE" id="PS50084">
    <property type="entry name" value="KH_TYPE_1"/>
    <property type="match status" value="1"/>
</dbReference>
<feature type="compositionally biased region" description="Acidic residues" evidence="2">
    <location>
        <begin position="284"/>
        <end position="294"/>
    </location>
</feature>
<dbReference type="GO" id="GO:0003723">
    <property type="term" value="F:RNA binding"/>
    <property type="evidence" value="ECO:0007669"/>
    <property type="project" value="UniProtKB-UniRule"/>
</dbReference>
<evidence type="ECO:0008006" key="5">
    <source>
        <dbReference type="Google" id="ProtNLM"/>
    </source>
</evidence>
<keyword evidence="4" id="KW-1185">Reference proteome</keyword>
<gene>
    <name evidence="3" type="ORF">D6D85_06180</name>
</gene>
<protein>
    <recommendedName>
        <fullName evidence="5">K Homology domain-containing protein</fullName>
    </recommendedName>
</protein>
<evidence type="ECO:0000256" key="1">
    <source>
        <dbReference type="PROSITE-ProRule" id="PRU00117"/>
    </source>
</evidence>
<evidence type="ECO:0000313" key="4">
    <source>
        <dbReference type="Proteomes" id="UP000277582"/>
    </source>
</evidence>
<comment type="caution">
    <text evidence="3">The sequence shown here is derived from an EMBL/GenBank/DDBJ whole genome shotgun (WGS) entry which is preliminary data.</text>
</comment>
<evidence type="ECO:0000313" key="3">
    <source>
        <dbReference type="EMBL" id="RSN75428.1"/>
    </source>
</evidence>